<dbReference type="InterPro" id="IPR002347">
    <property type="entry name" value="SDR_fam"/>
</dbReference>
<dbReference type="RefSeq" id="WP_121687400.1">
    <property type="nucleotide sequence ID" value="NZ_RCUY01000002.1"/>
</dbReference>
<dbReference type="InterPro" id="IPR003560">
    <property type="entry name" value="DHB_DH"/>
</dbReference>
<dbReference type="InterPro" id="IPR036291">
    <property type="entry name" value="NAD(P)-bd_dom_sf"/>
</dbReference>
<evidence type="ECO:0000313" key="3">
    <source>
        <dbReference type="EMBL" id="RLP83738.1"/>
    </source>
</evidence>
<name>A0A3L7AW37_9MICO</name>
<dbReference type="SUPFAM" id="SSF51735">
    <property type="entry name" value="NAD(P)-binding Rossmann-fold domains"/>
    <property type="match status" value="1"/>
</dbReference>
<dbReference type="InterPro" id="IPR020904">
    <property type="entry name" value="Sc_DH/Rdtase_CS"/>
</dbReference>
<keyword evidence="2" id="KW-0560">Oxidoreductase</keyword>
<sequence>MFDPWNLTDEPGRPDAVFAITGSTSGIGYFIAEQLAQTGAEIVLLGRSEERIDRARREIESRVPGAHTSGIRVDLSDLESATAAGQALAKLPRLDALVANAGLISAGRRRQVTAQGHELVVGTNHLGHFALVAAAHPVLENTAGSRVISMGSMLVGRLKLDPGNLMSERSYRPLQAYANSKHATELFGFDYHRRLRRAGLNITSIVAHPGGAMDQMTPSREGIAGANRATRTLFSPVHAAIQGKDSGALPATRAVLDAEVRGGDYVGPIHTSRGRPVRLRPHPMSIDQERAAWLWQRTEELTGIRLLSD</sequence>
<evidence type="ECO:0000313" key="4">
    <source>
        <dbReference type="Proteomes" id="UP000269438"/>
    </source>
</evidence>
<dbReference type="Gene3D" id="3.40.50.720">
    <property type="entry name" value="NAD(P)-binding Rossmann-like Domain"/>
    <property type="match status" value="1"/>
</dbReference>
<comment type="similarity">
    <text evidence="1">Belongs to the short-chain dehydrogenases/reductases (SDR) family.</text>
</comment>
<dbReference type="EMBL" id="RCUY01000002">
    <property type="protein sequence ID" value="RLP83738.1"/>
    <property type="molecule type" value="Genomic_DNA"/>
</dbReference>
<dbReference type="OrthoDB" id="4577644at2"/>
<evidence type="ECO:0000256" key="1">
    <source>
        <dbReference type="ARBA" id="ARBA00006484"/>
    </source>
</evidence>
<dbReference type="PRINTS" id="PR01397">
    <property type="entry name" value="DHBDHDRGNASE"/>
</dbReference>
<dbReference type="GO" id="GO:0008667">
    <property type="term" value="F:2,3-dihydro-2,3-dihydroxybenzoate dehydrogenase activity"/>
    <property type="evidence" value="ECO:0007669"/>
    <property type="project" value="InterPro"/>
</dbReference>
<dbReference type="PANTHER" id="PTHR43157:SF31">
    <property type="entry name" value="PHOSPHATIDYLINOSITOL-GLYCAN BIOSYNTHESIS CLASS F PROTEIN"/>
    <property type="match status" value="1"/>
</dbReference>
<comment type="caution">
    <text evidence="3">The sequence shown here is derived from an EMBL/GenBank/DDBJ whole genome shotgun (WGS) entry which is preliminary data.</text>
</comment>
<dbReference type="PROSITE" id="PS00061">
    <property type="entry name" value="ADH_SHORT"/>
    <property type="match status" value="1"/>
</dbReference>
<reference evidence="3 4" key="1">
    <citation type="submission" date="2018-10" db="EMBL/GenBank/DDBJ databases">
        <authorList>
            <person name="Li J."/>
        </authorList>
    </citation>
    <scope>NUCLEOTIDE SEQUENCE [LARGE SCALE GENOMIC DNA]</scope>
    <source>
        <strain evidence="3 4">JCM 11654</strain>
    </source>
</reference>
<protein>
    <submittedName>
        <fullName evidence="3">SDR family NAD(P)-dependent oxidoreductase</fullName>
    </submittedName>
</protein>
<dbReference type="Proteomes" id="UP000269438">
    <property type="component" value="Unassembled WGS sequence"/>
</dbReference>
<keyword evidence="4" id="KW-1185">Reference proteome</keyword>
<dbReference type="GO" id="GO:0019290">
    <property type="term" value="P:siderophore biosynthetic process"/>
    <property type="evidence" value="ECO:0007669"/>
    <property type="project" value="InterPro"/>
</dbReference>
<organism evidence="3 4">
    <name type="scientific">Mycetocola lacteus</name>
    <dbReference type="NCBI Taxonomy" id="76637"/>
    <lineage>
        <taxon>Bacteria</taxon>
        <taxon>Bacillati</taxon>
        <taxon>Actinomycetota</taxon>
        <taxon>Actinomycetes</taxon>
        <taxon>Micrococcales</taxon>
        <taxon>Microbacteriaceae</taxon>
        <taxon>Mycetocola</taxon>
    </lineage>
</organism>
<accession>A0A3L7AW37</accession>
<proteinExistence type="inferred from homology"/>
<dbReference type="Pfam" id="PF00106">
    <property type="entry name" value="adh_short"/>
    <property type="match status" value="1"/>
</dbReference>
<gene>
    <name evidence="3" type="ORF">D9V34_02710</name>
</gene>
<dbReference type="PANTHER" id="PTHR43157">
    <property type="entry name" value="PHOSPHATIDYLINOSITOL-GLYCAN BIOSYNTHESIS CLASS F PROTEIN-RELATED"/>
    <property type="match status" value="1"/>
</dbReference>
<evidence type="ECO:0000256" key="2">
    <source>
        <dbReference type="ARBA" id="ARBA00023002"/>
    </source>
</evidence>
<dbReference type="AlphaFoldDB" id="A0A3L7AW37"/>